<feature type="compositionally biased region" description="Polar residues" evidence="2">
    <location>
        <begin position="124"/>
        <end position="152"/>
    </location>
</feature>
<accession>A0A1E1KXA1</accession>
<sequence length="475" mass="51768">MYLLTAKIIKACAALYLYEKIEKILGKLGGNGKSNWKPRVTFVYSESEIRKLLKRLRDMKGTLATIMMSLQVDLQLSLLNLSSTSSSNLCNSQGGSDVPLEPETLRNLKEAQESVRHGGLETKYPTTSQKAVESSAKSIQTTSSPRGRSNSRQSEHQPGLHSRATEMPESTTSGATGSASPPSMNIYSMPQSFMLIPANTSATQSVFETQHVAKSDVNRHGFSLPEVEQVARQVPSQLTSSSTDSSVHMTIASSSLDNFDSARSTQDGQVESNSTPAVPKPLPLPAQQSGEKHTGIDPSLYNTDSGQWSSTTLIAPQLTTLSSPSLHSSDNWDPRFSSNAPIAPMTPDGPSFSNDTAFSPTTDRTLTPIQPIQPFVGFSQALQDYQMQLMLLEQQKKERRLDLLAQKLEQGSKERLVVARQDADLPGEQDYQLQLMLLEKQEKNHHMLVQQEEGGIVGTTSNVPNHSVGPASALL</sequence>
<feature type="compositionally biased region" description="Polar residues" evidence="2">
    <location>
        <begin position="257"/>
        <end position="276"/>
    </location>
</feature>
<evidence type="ECO:0000256" key="1">
    <source>
        <dbReference type="SAM" id="Coils"/>
    </source>
</evidence>
<organism evidence="3 4">
    <name type="scientific">Rhynchosporium graminicola</name>
    <dbReference type="NCBI Taxonomy" id="2792576"/>
    <lineage>
        <taxon>Eukaryota</taxon>
        <taxon>Fungi</taxon>
        <taxon>Dikarya</taxon>
        <taxon>Ascomycota</taxon>
        <taxon>Pezizomycotina</taxon>
        <taxon>Leotiomycetes</taxon>
        <taxon>Helotiales</taxon>
        <taxon>Ploettnerulaceae</taxon>
        <taxon>Rhynchosporium</taxon>
    </lineage>
</organism>
<keyword evidence="1" id="KW-0175">Coiled coil</keyword>
<proteinExistence type="predicted"/>
<dbReference type="InParanoid" id="A0A1E1KXA1"/>
<evidence type="ECO:0000313" key="3">
    <source>
        <dbReference type="EMBL" id="CZT02858.1"/>
    </source>
</evidence>
<feature type="coiled-coil region" evidence="1">
    <location>
        <begin position="382"/>
        <end position="414"/>
    </location>
</feature>
<dbReference type="AlphaFoldDB" id="A0A1E1KXA1"/>
<gene>
    <name evidence="3" type="ORF">RCO7_05969</name>
</gene>
<evidence type="ECO:0000256" key="2">
    <source>
        <dbReference type="SAM" id="MobiDB-lite"/>
    </source>
</evidence>
<dbReference type="Proteomes" id="UP000178129">
    <property type="component" value="Unassembled WGS sequence"/>
</dbReference>
<evidence type="ECO:0000313" key="4">
    <source>
        <dbReference type="Proteomes" id="UP000178129"/>
    </source>
</evidence>
<reference evidence="4" key="1">
    <citation type="submission" date="2016-03" db="EMBL/GenBank/DDBJ databases">
        <authorList>
            <person name="Ploux O."/>
        </authorList>
    </citation>
    <scope>NUCLEOTIDE SEQUENCE [LARGE SCALE GENOMIC DNA]</scope>
    <source>
        <strain evidence="4">UK7</strain>
    </source>
</reference>
<dbReference type="STRING" id="914237.A0A1E1KXA1"/>
<dbReference type="EMBL" id="FJUW01000026">
    <property type="protein sequence ID" value="CZT02858.1"/>
    <property type="molecule type" value="Genomic_DNA"/>
</dbReference>
<feature type="region of interest" description="Disordered" evidence="2">
    <location>
        <begin position="257"/>
        <end position="303"/>
    </location>
</feature>
<name>A0A1E1KXA1_9HELO</name>
<protein>
    <submittedName>
        <fullName evidence="3">Uncharacterized protein</fullName>
    </submittedName>
</protein>
<feature type="region of interest" description="Disordered" evidence="2">
    <location>
        <begin position="112"/>
        <end position="184"/>
    </location>
</feature>
<feature type="compositionally biased region" description="Low complexity" evidence="2">
    <location>
        <begin position="170"/>
        <end position="183"/>
    </location>
</feature>
<keyword evidence="4" id="KW-1185">Reference proteome</keyword>
<comment type="caution">
    <text evidence="3">The sequence shown here is derived from an EMBL/GenBank/DDBJ whole genome shotgun (WGS) entry which is preliminary data.</text>
</comment>